<comment type="function">
    <text evidence="5 6">Structural component of flagellum, the bacterial motility apparatus. Part of the rod structure of flagellar basal body.</text>
</comment>
<keyword evidence="8" id="KW-0969">Cilium</keyword>
<gene>
    <name evidence="8" type="ORF">HMPREF1090_01142</name>
</gene>
<name>A0A0E2HEW7_9FIRM</name>
<evidence type="ECO:0000313" key="9">
    <source>
        <dbReference type="Proteomes" id="UP000013085"/>
    </source>
</evidence>
<feature type="domain" description="Flagellar basal body rod protein N-terminal" evidence="7">
    <location>
        <begin position="40"/>
        <end position="51"/>
    </location>
</feature>
<evidence type="ECO:0000256" key="3">
    <source>
        <dbReference type="ARBA" id="ARBA00014376"/>
    </source>
</evidence>
<dbReference type="GO" id="GO:0030694">
    <property type="term" value="C:bacterial-type flagellum basal body, rod"/>
    <property type="evidence" value="ECO:0007669"/>
    <property type="project" value="InterPro"/>
</dbReference>
<dbReference type="NCBIfam" id="TIGR01396">
    <property type="entry name" value="FlgB"/>
    <property type="match status" value="1"/>
</dbReference>
<organism evidence="8 9">
    <name type="scientific">[Clostridium] clostridioforme 90A8</name>
    <dbReference type="NCBI Taxonomy" id="999408"/>
    <lineage>
        <taxon>Bacteria</taxon>
        <taxon>Bacillati</taxon>
        <taxon>Bacillota</taxon>
        <taxon>Clostridia</taxon>
        <taxon>Lachnospirales</taxon>
        <taxon>Lachnospiraceae</taxon>
        <taxon>Enterocloster</taxon>
    </lineage>
</organism>
<dbReference type="GeneID" id="57964478"/>
<keyword evidence="8" id="KW-0282">Flagellum</keyword>
<dbReference type="PATRIC" id="fig|999408.3.peg.1221"/>
<dbReference type="PIRSF" id="PIRSF002889">
    <property type="entry name" value="Rod_FlgB"/>
    <property type="match status" value="1"/>
</dbReference>
<comment type="subcellular location">
    <subcellularLocation>
        <location evidence="1 6">Bacterial flagellum basal body</location>
    </subcellularLocation>
</comment>
<proteinExistence type="inferred from homology"/>
<keyword evidence="8" id="KW-0966">Cell projection</keyword>
<comment type="similarity">
    <text evidence="2 6">Belongs to the flagella basal body rod proteins family.</text>
</comment>
<dbReference type="AlphaFoldDB" id="A0A0E2HEW7"/>
<dbReference type="PANTHER" id="PTHR30435">
    <property type="entry name" value="FLAGELLAR PROTEIN"/>
    <property type="match status" value="1"/>
</dbReference>
<dbReference type="EMBL" id="AGYR01000007">
    <property type="protein sequence ID" value="ENZ18825.1"/>
    <property type="molecule type" value="Genomic_DNA"/>
</dbReference>
<evidence type="ECO:0000313" key="8">
    <source>
        <dbReference type="EMBL" id="ENZ18825.1"/>
    </source>
</evidence>
<keyword evidence="4 6" id="KW-0975">Bacterial flagellum</keyword>
<evidence type="ECO:0000256" key="2">
    <source>
        <dbReference type="ARBA" id="ARBA00009677"/>
    </source>
</evidence>
<accession>A0A0E2HEW7</accession>
<dbReference type="RefSeq" id="WP_002584123.1">
    <property type="nucleotide sequence ID" value="NZ_KB850998.1"/>
</dbReference>
<evidence type="ECO:0000256" key="1">
    <source>
        <dbReference type="ARBA" id="ARBA00004117"/>
    </source>
</evidence>
<dbReference type="InterPro" id="IPR006300">
    <property type="entry name" value="FlgB"/>
</dbReference>
<dbReference type="Proteomes" id="UP000013085">
    <property type="component" value="Unassembled WGS sequence"/>
</dbReference>
<comment type="caution">
    <text evidence="8">The sequence shown here is derived from an EMBL/GenBank/DDBJ whole genome shotgun (WGS) entry which is preliminary data.</text>
</comment>
<dbReference type="InterPro" id="IPR001444">
    <property type="entry name" value="Flag_bb_rod_N"/>
</dbReference>
<reference evidence="8 9" key="1">
    <citation type="submission" date="2013-01" db="EMBL/GenBank/DDBJ databases">
        <title>The Genome Sequence of Clostridium clostridioforme 90A8.</title>
        <authorList>
            <consortium name="The Broad Institute Genome Sequencing Platform"/>
            <person name="Earl A."/>
            <person name="Ward D."/>
            <person name="Feldgarden M."/>
            <person name="Gevers D."/>
            <person name="Courvalin P."/>
            <person name="Lambert T."/>
            <person name="Walker B."/>
            <person name="Young S.K."/>
            <person name="Zeng Q."/>
            <person name="Gargeya S."/>
            <person name="Fitzgerald M."/>
            <person name="Haas B."/>
            <person name="Abouelleil A."/>
            <person name="Alvarado L."/>
            <person name="Arachchi H.M."/>
            <person name="Berlin A.M."/>
            <person name="Chapman S.B."/>
            <person name="Dewar J."/>
            <person name="Goldberg J."/>
            <person name="Griggs A."/>
            <person name="Gujja S."/>
            <person name="Hansen M."/>
            <person name="Howarth C."/>
            <person name="Imamovic A."/>
            <person name="Larimer J."/>
            <person name="McCowan C."/>
            <person name="Murphy C."/>
            <person name="Neiman D."/>
            <person name="Pearson M."/>
            <person name="Priest M."/>
            <person name="Roberts A."/>
            <person name="Saif S."/>
            <person name="Shea T."/>
            <person name="Sisk P."/>
            <person name="Sykes S."/>
            <person name="Wortman J."/>
            <person name="Nusbaum C."/>
            <person name="Birren B."/>
        </authorList>
    </citation>
    <scope>NUCLEOTIDE SEQUENCE [LARGE SCALE GENOMIC DNA]</scope>
    <source>
        <strain evidence="8 9">90A8</strain>
    </source>
</reference>
<evidence type="ECO:0000256" key="5">
    <source>
        <dbReference type="ARBA" id="ARBA00024934"/>
    </source>
</evidence>
<dbReference type="PANTHER" id="PTHR30435:SF12">
    <property type="entry name" value="FLAGELLAR BASAL BODY ROD PROTEIN FLGB"/>
    <property type="match status" value="1"/>
</dbReference>
<dbReference type="Pfam" id="PF00460">
    <property type="entry name" value="Flg_bb_rod"/>
    <property type="match status" value="1"/>
</dbReference>
<evidence type="ECO:0000259" key="7">
    <source>
        <dbReference type="Pfam" id="PF00460"/>
    </source>
</evidence>
<sequence>MYITLEQKRGRNVSGLYGNGIMMTERVLDYLWGRQIVTLNNIANVDTPGFKAQYVTFEEELAHRIQNAAKRPNPRNGIAHAIGQTRVGVNTTWAESSRLDGNSVDMDQEQVELVRTAYEYQYMLSSINSDINRLKSAAKVF</sequence>
<comment type="subunit">
    <text evidence="6">The basal body constitutes a major portion of the flagellar organelle and consists of a number of rings mounted on a central rod.</text>
</comment>
<evidence type="ECO:0000256" key="4">
    <source>
        <dbReference type="ARBA" id="ARBA00023143"/>
    </source>
</evidence>
<dbReference type="HOGENOM" id="CLU_125463_3_2_9"/>
<dbReference type="GO" id="GO:0071978">
    <property type="term" value="P:bacterial-type flagellum-dependent swarming motility"/>
    <property type="evidence" value="ECO:0007669"/>
    <property type="project" value="TreeGrafter"/>
</dbReference>
<evidence type="ECO:0000256" key="6">
    <source>
        <dbReference type="PIRNR" id="PIRNR002889"/>
    </source>
</evidence>
<protein>
    <recommendedName>
        <fullName evidence="3 6">Flagellar basal body rod protein FlgB</fullName>
    </recommendedName>
</protein>